<evidence type="ECO:0000259" key="2">
    <source>
        <dbReference type="PROSITE" id="PS51278"/>
    </source>
</evidence>
<proteinExistence type="predicted"/>
<dbReference type="GO" id="GO:0006751">
    <property type="term" value="P:glutathione catabolic process"/>
    <property type="evidence" value="ECO:0007669"/>
    <property type="project" value="TreeGrafter"/>
</dbReference>
<dbReference type="Proteomes" id="UP000011568">
    <property type="component" value="Unassembled WGS sequence"/>
</dbReference>
<protein>
    <recommendedName>
        <fullName evidence="2">Glutamine amidotransferase type-2 domain-containing protein</fullName>
    </recommendedName>
</protein>
<dbReference type="eggNOG" id="arCOG03639">
    <property type="taxonomic scope" value="Archaea"/>
</dbReference>
<evidence type="ECO:0000256" key="1">
    <source>
        <dbReference type="ARBA" id="ARBA00022962"/>
    </source>
</evidence>
<evidence type="ECO:0000313" key="3">
    <source>
        <dbReference type="EMBL" id="EMA41901.1"/>
    </source>
</evidence>
<comment type="caution">
    <text evidence="3">The sequence shown here is derived from an EMBL/GenBank/DDBJ whole genome shotgun (WGS) entry which is preliminary data.</text>
</comment>
<dbReference type="CDD" id="cd01908">
    <property type="entry name" value="YafJ"/>
    <property type="match status" value="1"/>
</dbReference>
<dbReference type="InterPro" id="IPR052373">
    <property type="entry name" value="Gamma-glu_amide_hydrolase"/>
</dbReference>
<dbReference type="GO" id="GO:0061672">
    <property type="term" value="C:glutathione hydrolase complex"/>
    <property type="evidence" value="ECO:0007669"/>
    <property type="project" value="TreeGrafter"/>
</dbReference>
<keyword evidence="4" id="KW-1185">Reference proteome</keyword>
<dbReference type="PROSITE" id="PS51278">
    <property type="entry name" value="GATASE_TYPE_2"/>
    <property type="match status" value="1"/>
</dbReference>
<name>M0M840_HALMO</name>
<organism evidence="3 4">
    <name type="scientific">Halococcus morrhuae DSM 1307</name>
    <dbReference type="NCBI Taxonomy" id="931277"/>
    <lineage>
        <taxon>Archaea</taxon>
        <taxon>Methanobacteriati</taxon>
        <taxon>Methanobacteriota</taxon>
        <taxon>Stenosarchaea group</taxon>
        <taxon>Halobacteria</taxon>
        <taxon>Halobacteriales</taxon>
        <taxon>Halococcaceae</taxon>
        <taxon>Halococcus</taxon>
    </lineage>
</organism>
<dbReference type="AlphaFoldDB" id="M0M840"/>
<dbReference type="InterPro" id="IPR026869">
    <property type="entry name" value="EgtC-like"/>
</dbReference>
<gene>
    <name evidence="3" type="ORF">C448_11916</name>
</gene>
<dbReference type="InterPro" id="IPR017932">
    <property type="entry name" value="GATase_2_dom"/>
</dbReference>
<accession>M0M840</accession>
<dbReference type="SUPFAM" id="SSF56235">
    <property type="entry name" value="N-terminal nucleophile aminohydrolases (Ntn hydrolases)"/>
    <property type="match status" value="1"/>
</dbReference>
<dbReference type="GO" id="GO:0005737">
    <property type="term" value="C:cytoplasm"/>
    <property type="evidence" value="ECO:0007669"/>
    <property type="project" value="TreeGrafter"/>
</dbReference>
<evidence type="ECO:0000313" key="4">
    <source>
        <dbReference type="Proteomes" id="UP000011568"/>
    </source>
</evidence>
<dbReference type="RefSeq" id="WP_004055017.1">
    <property type="nucleotide sequence ID" value="NZ_AOMC01000136.1"/>
</dbReference>
<dbReference type="Pfam" id="PF13230">
    <property type="entry name" value="GATase_4"/>
    <property type="match status" value="1"/>
</dbReference>
<dbReference type="InterPro" id="IPR029055">
    <property type="entry name" value="Ntn_hydrolases_N"/>
</dbReference>
<dbReference type="PANTHER" id="PTHR43187:SF1">
    <property type="entry name" value="GLUTAMINE AMIDOTRANSFERASE DUG3-RELATED"/>
    <property type="match status" value="1"/>
</dbReference>
<feature type="domain" description="Glutamine amidotransferase type-2" evidence="2">
    <location>
        <begin position="2"/>
        <end position="267"/>
    </location>
</feature>
<dbReference type="PANTHER" id="PTHR43187">
    <property type="entry name" value="GLUTAMINE AMIDOTRANSFERASE DUG3-RELATED"/>
    <property type="match status" value="1"/>
</dbReference>
<dbReference type="EMBL" id="AOMC01000136">
    <property type="protein sequence ID" value="EMA41901.1"/>
    <property type="molecule type" value="Genomic_DNA"/>
</dbReference>
<sequence>MCRMFALRSTVSCPVQESLTDADRSLQRLSEINPHGWGVAHYVQGVPQIVKSPEMAADSPVYSTLSNQIESNCVVAHVRRATHGDHTVANTHPFQYGRWVFAHNGNIADFDDLRPILLNEIAPSLRSHIVGTTDSEVVFFRLLTAMSDAGVLDTEAGQVSPEELWKSIRPVVERVAERAGGMHDDTNGPSDQTYLTFVLTDGTTLIGHQGGKSLFVHAPAISHGNQERSRAVGRERLITFCWRANLHMTLRCGHRFNTAKSSGLVLI</sequence>
<reference evidence="3 4" key="1">
    <citation type="journal article" date="2014" name="PLoS Genet.">
        <title>Phylogenetically driven sequencing of extremely halophilic archaea reveals strategies for static and dynamic osmo-response.</title>
        <authorList>
            <person name="Becker E.A."/>
            <person name="Seitzer P.M."/>
            <person name="Tritt A."/>
            <person name="Larsen D."/>
            <person name="Krusor M."/>
            <person name="Yao A.I."/>
            <person name="Wu D."/>
            <person name="Madern D."/>
            <person name="Eisen J.A."/>
            <person name="Darling A.E."/>
            <person name="Facciotti M.T."/>
        </authorList>
    </citation>
    <scope>NUCLEOTIDE SEQUENCE [LARGE SCALE GENOMIC DNA]</scope>
    <source>
        <strain evidence="3 4">DSM 1307</strain>
    </source>
</reference>
<dbReference type="Gene3D" id="3.60.20.10">
    <property type="entry name" value="Glutamine Phosphoribosylpyrophosphate, subunit 1, domain 1"/>
    <property type="match status" value="1"/>
</dbReference>
<keyword evidence="1" id="KW-0315">Glutamine amidotransferase</keyword>
<dbReference type="STRING" id="931277.C448_11916"/>
<dbReference type="GO" id="GO:0008242">
    <property type="term" value="F:omega peptidase activity"/>
    <property type="evidence" value="ECO:0007669"/>
    <property type="project" value="TreeGrafter"/>
</dbReference>